<keyword evidence="6 10" id="KW-1133">Transmembrane helix</keyword>
<feature type="non-terminal residue" evidence="11">
    <location>
        <position position="1"/>
    </location>
</feature>
<dbReference type="PANTHER" id="PTHR47986">
    <property type="entry name" value="OSJNBA0070M12.3 PROTEIN"/>
    <property type="match status" value="1"/>
</dbReference>
<dbReference type="InterPro" id="IPR052422">
    <property type="entry name" value="Auxin_Ser/Thr_Kinase"/>
</dbReference>
<dbReference type="SUPFAM" id="SSF52058">
    <property type="entry name" value="L domain-like"/>
    <property type="match status" value="1"/>
</dbReference>
<keyword evidence="4" id="KW-0732">Signal</keyword>
<keyword evidence="2" id="KW-0433">Leucine-rich repeat</keyword>
<dbReference type="InterPro" id="IPR001611">
    <property type="entry name" value="Leu-rich_rpt"/>
</dbReference>
<reference evidence="11 12" key="1">
    <citation type="submission" date="2022-03" db="EMBL/GenBank/DDBJ databases">
        <authorList>
            <person name="Nunn A."/>
            <person name="Chopra R."/>
            <person name="Nunn A."/>
            <person name="Contreras Garrido A."/>
        </authorList>
    </citation>
    <scope>NUCLEOTIDE SEQUENCE [LARGE SCALE GENOMIC DNA]</scope>
</reference>
<keyword evidence="12" id="KW-1185">Reference proteome</keyword>
<protein>
    <submittedName>
        <fullName evidence="11">Uncharacterized protein</fullName>
    </submittedName>
</protein>
<evidence type="ECO:0000256" key="2">
    <source>
        <dbReference type="ARBA" id="ARBA00022614"/>
    </source>
</evidence>
<evidence type="ECO:0000256" key="5">
    <source>
        <dbReference type="ARBA" id="ARBA00022737"/>
    </source>
</evidence>
<evidence type="ECO:0000256" key="4">
    <source>
        <dbReference type="ARBA" id="ARBA00022729"/>
    </source>
</evidence>
<organism evidence="11 12">
    <name type="scientific">Thlaspi arvense</name>
    <name type="common">Field penny-cress</name>
    <dbReference type="NCBI Taxonomy" id="13288"/>
    <lineage>
        <taxon>Eukaryota</taxon>
        <taxon>Viridiplantae</taxon>
        <taxon>Streptophyta</taxon>
        <taxon>Embryophyta</taxon>
        <taxon>Tracheophyta</taxon>
        <taxon>Spermatophyta</taxon>
        <taxon>Magnoliopsida</taxon>
        <taxon>eudicotyledons</taxon>
        <taxon>Gunneridae</taxon>
        <taxon>Pentapetalae</taxon>
        <taxon>rosids</taxon>
        <taxon>malvids</taxon>
        <taxon>Brassicales</taxon>
        <taxon>Brassicaceae</taxon>
        <taxon>Thlaspideae</taxon>
        <taxon>Thlaspi</taxon>
    </lineage>
</organism>
<keyword evidence="8" id="KW-0675">Receptor</keyword>
<evidence type="ECO:0000313" key="12">
    <source>
        <dbReference type="Proteomes" id="UP000836841"/>
    </source>
</evidence>
<proteinExistence type="predicted"/>
<evidence type="ECO:0000256" key="8">
    <source>
        <dbReference type="ARBA" id="ARBA00023170"/>
    </source>
</evidence>
<evidence type="ECO:0000256" key="6">
    <source>
        <dbReference type="ARBA" id="ARBA00022989"/>
    </source>
</evidence>
<evidence type="ECO:0000256" key="7">
    <source>
        <dbReference type="ARBA" id="ARBA00023136"/>
    </source>
</evidence>
<dbReference type="AlphaFoldDB" id="A0AAU9R6C3"/>
<keyword evidence="9" id="KW-0325">Glycoprotein</keyword>
<dbReference type="Pfam" id="PF00560">
    <property type="entry name" value="LRR_1"/>
    <property type="match status" value="2"/>
</dbReference>
<accession>A0AAU9R6C3</accession>
<keyword evidence="7 10" id="KW-0472">Membrane</keyword>
<evidence type="ECO:0000256" key="9">
    <source>
        <dbReference type="ARBA" id="ARBA00023180"/>
    </source>
</evidence>
<evidence type="ECO:0000313" key="11">
    <source>
        <dbReference type="EMBL" id="CAH2033963.1"/>
    </source>
</evidence>
<dbReference type="EMBL" id="OU466857">
    <property type="protein sequence ID" value="CAH2033963.1"/>
    <property type="molecule type" value="Genomic_DNA"/>
</dbReference>
<evidence type="ECO:0000256" key="1">
    <source>
        <dbReference type="ARBA" id="ARBA00004167"/>
    </source>
</evidence>
<name>A0AAU9R6C3_THLAR</name>
<keyword evidence="5" id="KW-0677">Repeat</keyword>
<keyword evidence="3 10" id="KW-0812">Transmembrane</keyword>
<evidence type="ECO:0000256" key="3">
    <source>
        <dbReference type="ARBA" id="ARBA00022692"/>
    </source>
</evidence>
<gene>
    <name evidence="11" type="ORF">TAV2_LOCUS1919</name>
</gene>
<feature type="transmembrane region" description="Helical" evidence="10">
    <location>
        <begin position="351"/>
        <end position="373"/>
    </location>
</feature>
<dbReference type="InterPro" id="IPR032675">
    <property type="entry name" value="LRR_dom_sf"/>
</dbReference>
<comment type="subcellular location">
    <subcellularLocation>
        <location evidence="1">Membrane</location>
        <topology evidence="1">Single-pass membrane protein</topology>
    </subcellularLocation>
</comment>
<evidence type="ECO:0000256" key="10">
    <source>
        <dbReference type="SAM" id="Phobius"/>
    </source>
</evidence>
<dbReference type="Gene3D" id="3.80.10.10">
    <property type="entry name" value="Ribonuclease Inhibitor"/>
    <property type="match status" value="1"/>
</dbReference>
<dbReference type="InterPro" id="IPR003591">
    <property type="entry name" value="Leu-rich_rpt_typical-subtyp"/>
</dbReference>
<dbReference type="Proteomes" id="UP000836841">
    <property type="component" value="Chromosome 1"/>
</dbReference>
<dbReference type="SMART" id="SM00369">
    <property type="entry name" value="LRR_TYP"/>
    <property type="match status" value="4"/>
</dbReference>
<sequence length="396" mass="42445">IGSPGSKFGHLKNHTSLTVFDVRGNMITGKIPSIAGLRSLEGVYVNDNGFTSIDAGFFTGLRSLQYVNLGNNPLRPWEIPISLTDATSLQVFSAVNCSLSGEFPDLQWDRMFPLLTVLELSDNGLFGVLPRSFCGSRVQILKLDGQKLNGPISVLQNMTGLTEVLLQGNGFSGPLPDLSGLSLLKVFNVSENQLTGIVPYSFTQLSSLSHVALGNNLLQGPTPKFKTAKADMTGLNSFCLDTPGTPCDPRVSALLSIVESFGGFPAAYAQSWKGNDPCDSKRMGMWLGITCQGSVVVELTQLTELITLDVSENPQLYGTVSGFRPKVVIKFGDPYLETHASSPRNNNAGKIVGSVTGAVVGSLLIGSVVYFFVKKKKMHPQQHSGDKDALKITIGN</sequence>
<dbReference type="GO" id="GO:0016020">
    <property type="term" value="C:membrane"/>
    <property type="evidence" value="ECO:0007669"/>
    <property type="project" value="UniProtKB-SubCell"/>
</dbReference>
<dbReference type="PANTHER" id="PTHR47986:SF34">
    <property type="entry name" value="RECEPTOR-LIKE KINASE TMK2"/>
    <property type="match status" value="1"/>
</dbReference>